<dbReference type="Gramene" id="FCD_00023023-RA">
    <property type="protein sequence ID" value="FCD_00023023-RA:cds"/>
    <property type="gene ID" value="FCD_00023023"/>
</dbReference>
<protein>
    <submittedName>
        <fullName evidence="2">Uncharacterized protein</fullName>
    </submittedName>
</protein>
<organism evidence="2 3">
    <name type="scientific">Ficus carica</name>
    <name type="common">Common fig</name>
    <dbReference type="NCBI Taxonomy" id="3494"/>
    <lineage>
        <taxon>Eukaryota</taxon>
        <taxon>Viridiplantae</taxon>
        <taxon>Streptophyta</taxon>
        <taxon>Embryophyta</taxon>
        <taxon>Tracheophyta</taxon>
        <taxon>Spermatophyta</taxon>
        <taxon>Magnoliopsida</taxon>
        <taxon>eudicotyledons</taxon>
        <taxon>Gunneridae</taxon>
        <taxon>Pentapetalae</taxon>
        <taxon>rosids</taxon>
        <taxon>fabids</taxon>
        <taxon>Rosales</taxon>
        <taxon>Moraceae</taxon>
        <taxon>Ficeae</taxon>
        <taxon>Ficus</taxon>
    </lineage>
</organism>
<evidence type="ECO:0000313" key="2">
    <source>
        <dbReference type="EMBL" id="GMN29885.1"/>
    </source>
</evidence>
<comment type="caution">
    <text evidence="2">The sequence shown here is derived from an EMBL/GenBank/DDBJ whole genome shotgun (WGS) entry which is preliminary data.</text>
</comment>
<sequence>MESVFSRKAYSAEDKGRDEDIVASDFVFRQIESGQCRHGSSEAVPRHHHANLLVSVLVLNLLDHVVDVLPRTLLHVLGIHVRRGVNREPATVNFGLSFPRNPPEQQITPLVRQRRTNQRLDGHGGGAEDVAGPFGGGDGPAPGDVDLAAADGSADLVGGNGHIAHSVGLAVPGIDGGGLRGVDEEDFVGVVDAGCGVDKGGDFVAGGVLQHDVAEEGVLGVAGVAAVGGDGVGVKGVVGGLAEVAAPEDELAEAQVQLRLHKSLPVLASQELFPRRRSTTSIDYVRERCHFNLEKFC</sequence>
<feature type="compositionally biased region" description="Gly residues" evidence="1">
    <location>
        <begin position="123"/>
        <end position="140"/>
    </location>
</feature>
<dbReference type="Proteomes" id="UP001187192">
    <property type="component" value="Unassembled WGS sequence"/>
</dbReference>
<dbReference type="AlphaFoldDB" id="A0AA87ZCA5"/>
<reference evidence="2" key="1">
    <citation type="submission" date="2023-07" db="EMBL/GenBank/DDBJ databases">
        <title>draft genome sequence of fig (Ficus carica).</title>
        <authorList>
            <person name="Takahashi T."/>
            <person name="Nishimura K."/>
        </authorList>
    </citation>
    <scope>NUCLEOTIDE SEQUENCE</scope>
</reference>
<evidence type="ECO:0000256" key="1">
    <source>
        <dbReference type="SAM" id="MobiDB-lite"/>
    </source>
</evidence>
<feature type="region of interest" description="Disordered" evidence="1">
    <location>
        <begin position="118"/>
        <end position="143"/>
    </location>
</feature>
<evidence type="ECO:0000313" key="3">
    <source>
        <dbReference type="Proteomes" id="UP001187192"/>
    </source>
</evidence>
<keyword evidence="3" id="KW-1185">Reference proteome</keyword>
<dbReference type="EMBL" id="BTGU01000002">
    <property type="protein sequence ID" value="GMN29885.1"/>
    <property type="molecule type" value="Genomic_DNA"/>
</dbReference>
<proteinExistence type="predicted"/>
<accession>A0AA87ZCA5</accession>
<gene>
    <name evidence="2" type="ORF">TIFTF001_002607</name>
</gene>
<name>A0AA87ZCA5_FICCA</name>